<evidence type="ECO:0000313" key="2">
    <source>
        <dbReference type="Proteomes" id="UP001480487"/>
    </source>
</evidence>
<protein>
    <submittedName>
        <fullName evidence="1">Stp activator of host PrrC lysyl-tRNA endonuclease</fullName>
    </submittedName>
</protein>
<accession>A0AAX4R7Q3</accession>
<organism evidence="1 2">
    <name type="scientific">Escherichia phage FL33</name>
    <dbReference type="NCBI Taxonomy" id="3128059"/>
    <lineage>
        <taxon>Viruses</taxon>
        <taxon>Duplodnaviria</taxon>
        <taxon>Heunggongvirae</taxon>
        <taxon>Uroviricota</taxon>
        <taxon>Caudoviricetes</taxon>
        <taxon>Pantevenvirales</taxon>
        <taxon>Straboviridae</taxon>
        <taxon>Tevenvirinae</taxon>
        <taxon>Tequatrovirus</taxon>
    </lineage>
</organism>
<reference evidence="1" key="1">
    <citation type="submission" date="2024-02" db="EMBL/GenBank/DDBJ databases">
        <title>Gp38 adhesins of Straboviridae phages target specific extracellular receptor loops.</title>
        <authorList>
            <person name="Lutz V.T."/>
            <person name="De Sousa V.K."/>
            <person name="Taylor N.M.I."/>
            <person name="Nugen S.R."/>
            <person name="Gambino M."/>
            <person name="Brondsted L."/>
        </authorList>
    </citation>
    <scope>NUCLEOTIDE SEQUENCE</scope>
</reference>
<keyword evidence="1" id="KW-0540">Nuclease</keyword>
<dbReference type="GO" id="GO:0050792">
    <property type="term" value="P:regulation of viral process"/>
    <property type="evidence" value="ECO:0007669"/>
    <property type="project" value="InterPro"/>
</dbReference>
<sequence length="29" mass="3593">MSNFHNEHVMQFYRNNLKIKGVFGRQRKI</sequence>
<dbReference type="EMBL" id="PP400788">
    <property type="protein sequence ID" value="XAO17267.1"/>
    <property type="molecule type" value="Genomic_DNA"/>
</dbReference>
<proteinExistence type="predicted"/>
<dbReference type="InterPro" id="IPR012585">
    <property type="entry name" value="Stp"/>
</dbReference>
<keyword evidence="1" id="KW-0255">Endonuclease</keyword>
<dbReference type="Pfam" id="PF08133">
    <property type="entry name" value="Nuclease_act"/>
    <property type="match status" value="1"/>
</dbReference>
<dbReference type="Proteomes" id="UP001480487">
    <property type="component" value="Segment"/>
</dbReference>
<keyword evidence="1" id="KW-0378">Hydrolase</keyword>
<dbReference type="GO" id="GO:0004519">
    <property type="term" value="F:endonuclease activity"/>
    <property type="evidence" value="ECO:0007669"/>
    <property type="project" value="UniProtKB-KW"/>
</dbReference>
<evidence type="ECO:0000313" key="1">
    <source>
        <dbReference type="EMBL" id="XAO17267.1"/>
    </source>
</evidence>
<name>A0AAX4R7Q3_9CAUD</name>